<keyword evidence="5" id="KW-1185">Reference proteome</keyword>
<feature type="transmembrane region" description="Helical" evidence="2">
    <location>
        <begin position="89"/>
        <end position="110"/>
    </location>
</feature>
<evidence type="ECO:0000256" key="2">
    <source>
        <dbReference type="SAM" id="Phobius"/>
    </source>
</evidence>
<dbReference type="InterPro" id="IPR002656">
    <property type="entry name" value="Acyl_transf_3_dom"/>
</dbReference>
<keyword evidence="2" id="KW-0472">Membrane</keyword>
<gene>
    <name evidence="4" type="ORF">Q5H94_04985</name>
</gene>
<feature type="transmembrane region" description="Helical" evidence="2">
    <location>
        <begin position="272"/>
        <end position="291"/>
    </location>
</feature>
<feature type="transmembrane region" description="Helical" evidence="2">
    <location>
        <begin position="247"/>
        <end position="266"/>
    </location>
</feature>
<comment type="caution">
    <text evidence="4">The sequence shown here is derived from an EMBL/GenBank/DDBJ whole genome shotgun (WGS) entry which is preliminary data.</text>
</comment>
<proteinExistence type="predicted"/>
<name>A0ABT8ZY17_9SPHN</name>
<evidence type="ECO:0000313" key="5">
    <source>
        <dbReference type="Proteomes" id="UP001176468"/>
    </source>
</evidence>
<keyword evidence="4" id="KW-0012">Acyltransferase</keyword>
<reference evidence="4" key="1">
    <citation type="submission" date="2023-07" db="EMBL/GenBank/DDBJ databases">
        <authorList>
            <person name="Kim M.K."/>
        </authorList>
    </citation>
    <scope>NUCLEOTIDE SEQUENCE</scope>
    <source>
        <strain evidence="4">CA1-15</strain>
    </source>
</reference>
<feature type="transmembrane region" description="Helical" evidence="2">
    <location>
        <begin position="140"/>
        <end position="160"/>
    </location>
</feature>
<keyword evidence="2" id="KW-0812">Transmembrane</keyword>
<dbReference type="Proteomes" id="UP001176468">
    <property type="component" value="Unassembled WGS sequence"/>
</dbReference>
<feature type="region of interest" description="Disordered" evidence="1">
    <location>
        <begin position="374"/>
        <end position="400"/>
    </location>
</feature>
<dbReference type="PANTHER" id="PTHR36927">
    <property type="entry name" value="BLR4337 PROTEIN"/>
    <property type="match status" value="1"/>
</dbReference>
<dbReference type="RefSeq" id="WP_304560109.1">
    <property type="nucleotide sequence ID" value="NZ_JAUQSZ010000002.1"/>
</dbReference>
<feature type="transmembrane region" description="Helical" evidence="2">
    <location>
        <begin position="59"/>
        <end position="77"/>
    </location>
</feature>
<feature type="domain" description="Acyltransferase 3" evidence="3">
    <location>
        <begin position="11"/>
        <end position="354"/>
    </location>
</feature>
<accession>A0ABT8ZY17</accession>
<keyword evidence="2" id="KW-1133">Transmembrane helix</keyword>
<organism evidence="4 5">
    <name type="scientific">Sphingomonas immobilis</name>
    <dbReference type="NCBI Taxonomy" id="3063997"/>
    <lineage>
        <taxon>Bacteria</taxon>
        <taxon>Pseudomonadati</taxon>
        <taxon>Pseudomonadota</taxon>
        <taxon>Alphaproteobacteria</taxon>
        <taxon>Sphingomonadales</taxon>
        <taxon>Sphingomonadaceae</taxon>
        <taxon>Sphingomonas</taxon>
    </lineage>
</organism>
<dbReference type="PANTHER" id="PTHR36927:SF1">
    <property type="entry name" value="MDO-LIKE PROTEIN"/>
    <property type="match status" value="1"/>
</dbReference>
<dbReference type="InterPro" id="IPR050623">
    <property type="entry name" value="Glucan_succinyl_AcylTrfase"/>
</dbReference>
<evidence type="ECO:0000259" key="3">
    <source>
        <dbReference type="Pfam" id="PF01757"/>
    </source>
</evidence>
<evidence type="ECO:0000256" key="1">
    <source>
        <dbReference type="SAM" id="MobiDB-lite"/>
    </source>
</evidence>
<dbReference type="EMBL" id="JAUQSZ010000002">
    <property type="protein sequence ID" value="MDO7841671.1"/>
    <property type="molecule type" value="Genomic_DNA"/>
</dbReference>
<feature type="transmembrane region" description="Helical" evidence="2">
    <location>
        <begin position="339"/>
        <end position="358"/>
    </location>
</feature>
<sequence>MTHTATASREHYWDATRALLMLLGIPFHAALAFQTGWWIVATHNHSIVLDYAAEAIHLFRMPAFFLVAGYFAAMLLARRAPGDWLRGRVMRLGVPLVAALLTLIPVLNIACELSNFAPGAALASFWNLSLTSGGYWVRHLWFLIVLLYLSGGAALAVRAVPSLRTLRLPVGADGWVARHPLAALLAVATLAGLFEAGAIETFYTAHLNTTIPQEILRLDDLLGALPWFGIGLVLQRSPQGREAFTRFDWRWTVLAVVAVAGSLMLFKTAPPPVYRFAGSIAALLVTQSIIAGARRAFDRPSAMVDRIVRRSFTIYLVHVPVIAWLALLADHWSLPAGPAFLFVTAAALAISAGLAALVERVALLRLLYGGTAPATSGKAPSPPPSRWPMPTGNYSLPATR</sequence>
<feature type="transmembrane region" description="Helical" evidence="2">
    <location>
        <begin position="18"/>
        <end position="39"/>
    </location>
</feature>
<dbReference type="GO" id="GO:0016746">
    <property type="term" value="F:acyltransferase activity"/>
    <property type="evidence" value="ECO:0007669"/>
    <property type="project" value="UniProtKB-KW"/>
</dbReference>
<dbReference type="Pfam" id="PF01757">
    <property type="entry name" value="Acyl_transf_3"/>
    <property type="match status" value="1"/>
</dbReference>
<protein>
    <submittedName>
        <fullName evidence="4">Acyltransferase family protein</fullName>
    </submittedName>
</protein>
<evidence type="ECO:0000313" key="4">
    <source>
        <dbReference type="EMBL" id="MDO7841671.1"/>
    </source>
</evidence>
<feature type="transmembrane region" description="Helical" evidence="2">
    <location>
        <begin position="312"/>
        <end position="333"/>
    </location>
</feature>
<keyword evidence="4" id="KW-0808">Transferase</keyword>